<evidence type="ECO:0000313" key="2">
    <source>
        <dbReference type="EMBL" id="SEM46141.1"/>
    </source>
</evidence>
<dbReference type="STRING" id="407022.SAMN05661044_05255"/>
<dbReference type="EMBL" id="FOAF01000013">
    <property type="protein sequence ID" value="SEM46141.1"/>
    <property type="molecule type" value="Genomic_DNA"/>
</dbReference>
<dbReference type="Proteomes" id="UP000199421">
    <property type="component" value="Unassembled WGS sequence"/>
</dbReference>
<accession>A0A1H7YJM8</accession>
<keyword evidence="3" id="KW-1185">Reference proteome</keyword>
<protein>
    <submittedName>
        <fullName evidence="2">Uncharacterized protein</fullName>
    </submittedName>
</protein>
<name>A0A1H7YJM8_OLID1</name>
<keyword evidence="1" id="KW-0732">Signal</keyword>
<feature type="chain" id="PRO_5011720528" evidence="1">
    <location>
        <begin position="22"/>
        <end position="280"/>
    </location>
</feature>
<dbReference type="RefSeq" id="WP_093331999.1">
    <property type="nucleotide sequence ID" value="NZ_FOAF01000013.1"/>
</dbReference>
<dbReference type="AlphaFoldDB" id="A0A1H7YJM8"/>
<organism evidence="2 3">
    <name type="scientific">Olivibacter domesticus</name>
    <name type="common">Pseudosphingobacterium domesticum</name>
    <dbReference type="NCBI Taxonomy" id="407022"/>
    <lineage>
        <taxon>Bacteria</taxon>
        <taxon>Pseudomonadati</taxon>
        <taxon>Bacteroidota</taxon>
        <taxon>Sphingobacteriia</taxon>
        <taxon>Sphingobacteriales</taxon>
        <taxon>Sphingobacteriaceae</taxon>
        <taxon>Olivibacter</taxon>
    </lineage>
</organism>
<evidence type="ECO:0000313" key="3">
    <source>
        <dbReference type="Proteomes" id="UP000199421"/>
    </source>
</evidence>
<reference evidence="3" key="1">
    <citation type="submission" date="2016-10" db="EMBL/GenBank/DDBJ databases">
        <authorList>
            <person name="Varghese N."/>
            <person name="Submissions S."/>
        </authorList>
    </citation>
    <scope>NUCLEOTIDE SEQUENCE [LARGE SCALE GENOMIC DNA]</scope>
    <source>
        <strain evidence="3">DSM 18733</strain>
    </source>
</reference>
<feature type="signal peptide" evidence="1">
    <location>
        <begin position="1"/>
        <end position="21"/>
    </location>
</feature>
<evidence type="ECO:0000256" key="1">
    <source>
        <dbReference type="SAM" id="SignalP"/>
    </source>
</evidence>
<proteinExistence type="predicted"/>
<dbReference type="PROSITE" id="PS51257">
    <property type="entry name" value="PROKAR_LIPOPROTEIN"/>
    <property type="match status" value="1"/>
</dbReference>
<sequence length="280" mass="31055">MSRFFTFLSFIVLLFSVSACERDKSCALMDYTYVLPQETYQEAPYIKLYGSEDNFVTGKDAVGIIDSSANDLRLTLPSQTQAIPFLDIRYPDGTNSWSNQAAIAQLSKTTVSSTNCEVTAGFDDYTSLENIVKSSPIYMHLVLENGLQDGGTKSWLIDKIYDEDEFDVSDRPEWACLKTLGFTFFKGGKGAKVKITIGSGENACGVLGELFGDKSEAFATYSLEGDDQKELRITVPAVSEELKKQLTFKVIESDYNHLKISLTNNNAQIGYAVLIPLNHE</sequence>
<dbReference type="OrthoDB" id="793089at2"/>
<gene>
    <name evidence="2" type="ORF">SAMN05661044_05255</name>
</gene>